<dbReference type="AlphaFoldDB" id="A0A9N9GDF7"/>
<organism evidence="2 3">
    <name type="scientific">Dentiscutata erythropus</name>
    <dbReference type="NCBI Taxonomy" id="1348616"/>
    <lineage>
        <taxon>Eukaryota</taxon>
        <taxon>Fungi</taxon>
        <taxon>Fungi incertae sedis</taxon>
        <taxon>Mucoromycota</taxon>
        <taxon>Glomeromycotina</taxon>
        <taxon>Glomeromycetes</taxon>
        <taxon>Diversisporales</taxon>
        <taxon>Gigasporaceae</taxon>
        <taxon>Dentiscutata</taxon>
    </lineage>
</organism>
<protein>
    <submittedName>
        <fullName evidence="2">4317_t:CDS:1</fullName>
    </submittedName>
</protein>
<comment type="caution">
    <text evidence="2">The sequence shown here is derived from an EMBL/GenBank/DDBJ whole genome shotgun (WGS) entry which is preliminary data.</text>
</comment>
<dbReference type="Gene3D" id="3.40.50.410">
    <property type="entry name" value="von Willebrand factor, type A domain"/>
    <property type="match status" value="1"/>
</dbReference>
<dbReference type="PROSITE" id="PS50234">
    <property type="entry name" value="VWFA"/>
    <property type="match status" value="1"/>
</dbReference>
<dbReference type="InterPro" id="IPR036465">
    <property type="entry name" value="vWFA_dom_sf"/>
</dbReference>
<name>A0A9N9GDF7_9GLOM</name>
<reference evidence="2" key="1">
    <citation type="submission" date="2021-06" db="EMBL/GenBank/DDBJ databases">
        <authorList>
            <person name="Kallberg Y."/>
            <person name="Tangrot J."/>
            <person name="Rosling A."/>
        </authorList>
    </citation>
    <scope>NUCLEOTIDE SEQUENCE</scope>
    <source>
        <strain evidence="2">MA453B</strain>
    </source>
</reference>
<dbReference type="CDD" id="cd00198">
    <property type="entry name" value="vWFA"/>
    <property type="match status" value="1"/>
</dbReference>
<sequence length="1095" mass="125316">LASIERSAQEETFLQLLNAALSNLVLFKSQFAVSRDISSMFQRFQDGTNYFGDDSDIFQARFCIVIKDVAKSDRSDIVTEFQSKFSRIVDKEEEDNFITKLYRNKMSILPWPVFTEAAFYTSIKTFKVKLDSQESQYKNAQMFVEKIKVLMTKLKICDWGSIKATLITMRTLELKKFLGNAISLGYEQEDDDPFSDQENHDVNQIKCLMSRDDKIPIPDDDISLSDTFDHVDSSIKLMPDTGLGLLKDKGDFVEISSGLREFFEKNVYARGSIPDSEWIDHLDKFFKLIVTRRINRVREWYTRNLSRFSQYHNEIVIANYALDQEVSRLSLFWNACRLRCDKCGYACLKASRHDDNKDNINHDCLTDHLCHQLCEFETAHTDEILPQCQNFAAHQGKHRCPLSHACGAPCIHTGKRNCQNSCAKDVGHQYVSGNETHLCESTRHYCGLPCSLKAKTQKGKYECRNTCIIPCEEEHKIHKCQNEVCPIECPIENCRQRCESSEHFHALEENVNHFCGNEHQCPKECEEKGICKIVTEPSAMIKEEAEYVNKFGSFMFTKYSQTFQRLPCCVKIPPYTFEHYGKHVHEIKKAHVCDSTCPDDEGKHISEEEGKQNFHYCDEKCPNCAYYCILPYDHGKKHNTEHSTVHGNMLLTTFTCEDDEFEFEGHQLNVGDRGDFVLCHKLCENIGRHRHIDYCKDPAVCEGPGGGKKEGLLEHINANIGPNPSKKKDYISHRVFWERTKFQDPYSKDDREEFRKCDHECADEKHHKVDEFSGKEPAKSYCTQEIFHPPLNASSKPPGGVGYISTDGHQASISNFLCENPTTNVGNFHIVFVVDRSGSMSTEDCRPQCNNSKISHLRNTHNNRLGAVYEAIYTFIETRKNSRKATPTGQMAVDKDTASLILFESNAITAFENRSLSNPDDLLQIMLGHNTTGGTDYNFGMKKAAEVIETHYDPSRTNIIIFLSDGEADSPESELRSLCQREKDRSTYLYLYTIMFTGSNSSYGQLLQNMADIATEYLPKNADKETLKCQYVHAIDEIMLTKHFIQKLDSSRYIIAYKELAGTFHKIMTQNMTNDGDPEIIKHAEAKSCCSPSII</sequence>
<evidence type="ECO:0000313" key="3">
    <source>
        <dbReference type="Proteomes" id="UP000789405"/>
    </source>
</evidence>
<dbReference type="InterPro" id="IPR002035">
    <property type="entry name" value="VWF_A"/>
</dbReference>
<dbReference type="Pfam" id="PF13519">
    <property type="entry name" value="VWA_2"/>
    <property type="match status" value="1"/>
</dbReference>
<feature type="domain" description="VWFA" evidence="1">
    <location>
        <begin position="829"/>
        <end position="1048"/>
    </location>
</feature>
<proteinExistence type="predicted"/>
<gene>
    <name evidence="2" type="ORF">DERYTH_LOCUS7709</name>
</gene>
<dbReference type="Proteomes" id="UP000789405">
    <property type="component" value="Unassembled WGS sequence"/>
</dbReference>
<evidence type="ECO:0000259" key="1">
    <source>
        <dbReference type="PROSITE" id="PS50234"/>
    </source>
</evidence>
<feature type="non-terminal residue" evidence="2">
    <location>
        <position position="1"/>
    </location>
</feature>
<keyword evidence="3" id="KW-1185">Reference proteome</keyword>
<evidence type="ECO:0000313" key="2">
    <source>
        <dbReference type="EMBL" id="CAG8602344.1"/>
    </source>
</evidence>
<dbReference type="SMART" id="SM00327">
    <property type="entry name" value="VWA"/>
    <property type="match status" value="1"/>
</dbReference>
<dbReference type="OrthoDB" id="2343366at2759"/>
<dbReference type="SUPFAM" id="SSF53300">
    <property type="entry name" value="vWA-like"/>
    <property type="match status" value="1"/>
</dbReference>
<accession>A0A9N9GDF7</accession>
<dbReference type="EMBL" id="CAJVPY010003808">
    <property type="protein sequence ID" value="CAG8602344.1"/>
    <property type="molecule type" value="Genomic_DNA"/>
</dbReference>